<feature type="transmembrane region" description="Helical" evidence="5">
    <location>
        <begin position="21"/>
        <end position="43"/>
    </location>
</feature>
<dbReference type="PANTHER" id="PTHR34220">
    <property type="entry name" value="SENSOR HISTIDINE KINASE YPDA"/>
    <property type="match status" value="1"/>
</dbReference>
<protein>
    <recommendedName>
        <fullName evidence="6">HAMP domain-containing protein</fullName>
    </recommendedName>
</protein>
<keyword evidence="4" id="KW-0418">Kinase</keyword>
<evidence type="ECO:0000313" key="10">
    <source>
        <dbReference type="Proteomes" id="UP000094869"/>
    </source>
</evidence>
<evidence type="ECO:0000313" key="7">
    <source>
        <dbReference type="EMBL" id="ODR42992.1"/>
    </source>
</evidence>
<reference evidence="8 10" key="1">
    <citation type="submission" date="2016-08" db="EMBL/GenBank/DDBJ databases">
        <title>Characterization of Isolates of Eisenbergiella tayi Derived from Blood Cultures, Using Whole Genome Sequencing.</title>
        <authorList>
            <person name="Bernier A.-M."/>
            <person name="Burdz T."/>
            <person name="Wiebe D."/>
            <person name="Bernard K."/>
        </authorList>
    </citation>
    <scope>NUCLEOTIDE SEQUENCE [LARGE SCALE GENOMIC DNA]</scope>
    <source>
        <strain evidence="8 10">NML120146</strain>
    </source>
</reference>
<dbReference type="GO" id="GO:0000155">
    <property type="term" value="F:phosphorelay sensor kinase activity"/>
    <property type="evidence" value="ECO:0007669"/>
    <property type="project" value="InterPro"/>
</dbReference>
<evidence type="ECO:0000313" key="9">
    <source>
        <dbReference type="Proteomes" id="UP000094271"/>
    </source>
</evidence>
<dbReference type="SUPFAM" id="SSF55874">
    <property type="entry name" value="ATPase domain of HSP90 chaperone/DNA topoisomerase II/histidine kinase"/>
    <property type="match status" value="1"/>
</dbReference>
<dbReference type="Pfam" id="PF02518">
    <property type="entry name" value="HATPase_c"/>
    <property type="match status" value="1"/>
</dbReference>
<name>A0A1E3U828_9FIRM</name>
<evidence type="ECO:0000259" key="6">
    <source>
        <dbReference type="PROSITE" id="PS50885"/>
    </source>
</evidence>
<evidence type="ECO:0000256" key="2">
    <source>
        <dbReference type="ARBA" id="ARBA00022553"/>
    </source>
</evidence>
<comment type="subcellular location">
    <subcellularLocation>
        <location evidence="1">Membrane</location>
    </subcellularLocation>
</comment>
<dbReference type="InterPro" id="IPR003660">
    <property type="entry name" value="HAMP_dom"/>
</dbReference>
<dbReference type="InterPro" id="IPR010559">
    <property type="entry name" value="Sig_transdc_His_kin_internal"/>
</dbReference>
<dbReference type="Proteomes" id="UP000094869">
    <property type="component" value="Unassembled WGS sequence"/>
</dbReference>
<keyword evidence="5" id="KW-0812">Transmembrane</keyword>
<dbReference type="Gene3D" id="6.10.340.10">
    <property type="match status" value="1"/>
</dbReference>
<dbReference type="EMBL" id="MEHA01000036">
    <property type="protein sequence ID" value="ODR42992.1"/>
    <property type="molecule type" value="Genomic_DNA"/>
</dbReference>
<evidence type="ECO:0000256" key="3">
    <source>
        <dbReference type="ARBA" id="ARBA00022679"/>
    </source>
</evidence>
<keyword evidence="5" id="KW-0472">Membrane</keyword>
<dbReference type="Proteomes" id="UP000094271">
    <property type="component" value="Unassembled WGS sequence"/>
</dbReference>
<accession>A0A1E3U828</accession>
<dbReference type="InterPro" id="IPR050640">
    <property type="entry name" value="Bact_2-comp_sensor_kinase"/>
</dbReference>
<dbReference type="GO" id="GO:0016020">
    <property type="term" value="C:membrane"/>
    <property type="evidence" value="ECO:0007669"/>
    <property type="project" value="UniProtKB-SubCell"/>
</dbReference>
<organism evidence="7 9">
    <name type="scientific">Eisenbergiella tayi</name>
    <dbReference type="NCBI Taxonomy" id="1432052"/>
    <lineage>
        <taxon>Bacteria</taxon>
        <taxon>Bacillati</taxon>
        <taxon>Bacillota</taxon>
        <taxon>Clostridia</taxon>
        <taxon>Lachnospirales</taxon>
        <taxon>Lachnospiraceae</taxon>
        <taxon>Eisenbergiella</taxon>
    </lineage>
</organism>
<proteinExistence type="predicted"/>
<feature type="domain" description="HAMP" evidence="6">
    <location>
        <begin position="339"/>
        <end position="394"/>
    </location>
</feature>
<dbReference type="AlphaFoldDB" id="A0A1E3U828"/>
<keyword evidence="2" id="KW-0597">Phosphoprotein</keyword>
<dbReference type="EMBL" id="MEHD01000025">
    <property type="protein sequence ID" value="ODR54598.1"/>
    <property type="molecule type" value="Genomic_DNA"/>
</dbReference>
<gene>
    <name evidence="7" type="ORF">BEI59_30925</name>
    <name evidence="8" type="ORF">BEI63_16775</name>
</gene>
<keyword evidence="10" id="KW-1185">Reference proteome</keyword>
<dbReference type="InterPro" id="IPR003594">
    <property type="entry name" value="HATPase_dom"/>
</dbReference>
<dbReference type="Gene3D" id="3.30.565.10">
    <property type="entry name" value="Histidine kinase-like ATPase, C-terminal domain"/>
    <property type="match status" value="1"/>
</dbReference>
<dbReference type="PANTHER" id="PTHR34220:SF7">
    <property type="entry name" value="SENSOR HISTIDINE KINASE YPDA"/>
    <property type="match status" value="1"/>
</dbReference>
<keyword evidence="3" id="KW-0808">Transferase</keyword>
<dbReference type="OrthoDB" id="370211at2"/>
<reference evidence="7 9" key="2">
    <citation type="submission" date="2016-08" db="EMBL/GenBank/DDBJ databases">
        <authorList>
            <person name="Seilhamer J.J."/>
        </authorList>
    </citation>
    <scope>NUCLEOTIDE SEQUENCE [LARGE SCALE GENOMIC DNA]</scope>
    <source>
        <strain evidence="7 9">NML150140-1</strain>
    </source>
</reference>
<evidence type="ECO:0000256" key="4">
    <source>
        <dbReference type="ARBA" id="ARBA00022777"/>
    </source>
</evidence>
<dbReference type="InterPro" id="IPR036890">
    <property type="entry name" value="HATPase_C_sf"/>
</dbReference>
<keyword evidence="5" id="KW-1133">Transmembrane helix</keyword>
<comment type="caution">
    <text evidence="7">The sequence shown here is derived from an EMBL/GenBank/DDBJ whole genome shotgun (WGS) entry which is preliminary data.</text>
</comment>
<dbReference type="Pfam" id="PF06580">
    <property type="entry name" value="His_kinase"/>
    <property type="match status" value="1"/>
</dbReference>
<dbReference type="PROSITE" id="PS50885">
    <property type="entry name" value="HAMP"/>
    <property type="match status" value="1"/>
</dbReference>
<evidence type="ECO:0000313" key="8">
    <source>
        <dbReference type="EMBL" id="ODR54598.1"/>
    </source>
</evidence>
<feature type="transmembrane region" description="Helical" evidence="5">
    <location>
        <begin position="315"/>
        <end position="337"/>
    </location>
</feature>
<sequence length="625" mass="71608">MIRGGTERKIMRRKANSIQKNMFYAFAAGLAVVITIFITVYIMQTYALMKDEVTSSMMQLSGNIGERLDDELQRNSLLSENIVFSRDVRRIFFTELPESLDAVTTYRLSNQFNQLMYSITGPKLPFYQMNILDLSGHRVTFGQEYNYTELTRQQMDSIPWLEKAVERDGKLHIVATHESELNSYPAQVISLCRGFAQLIGGKVSGVVEIQVSFDTIDTIVKSTAYIGDKDNEKKMVLVLDKEGNLVYPERLEDGMLEYYGSAVNKLEENGIKNMRSKNPVTKDNEFIFEAVSGFSEWRVMLIMPESILMEPIRRLILQILFLGLLLLMGSAVFSMYMSRIYTIPINKLYHSVQSLTLENLGTGHQVQINSGVNELEQLNDVFNMMTIRLQESLEETVAAKNMEIHSRMLALQAQMNPHFLYNTLTVISIMADNEEKENVRWACRNLSDMLSYISSESLKPVRLEEEWRHTCNYIDIIKMRYMDDIVFESVMPEAMFSLQIPKLVIQPLVENAVKYATNKMPVWNISVEAWEEEGKWFVSVKDNGTGFPEETLRELKEKIRNIEVLGNIPQLALDGMGLLNIYLRMRFFYKNDLTFHIENLPEEGAEVIIGGLLRPGTENGAGGKV</sequence>
<evidence type="ECO:0000256" key="5">
    <source>
        <dbReference type="SAM" id="Phobius"/>
    </source>
</evidence>
<evidence type="ECO:0000256" key="1">
    <source>
        <dbReference type="ARBA" id="ARBA00004370"/>
    </source>
</evidence>